<organism evidence="2 3">
    <name type="scientific">Reyranella humidisoli</name>
    <dbReference type="NCBI Taxonomy" id="2849149"/>
    <lineage>
        <taxon>Bacteria</taxon>
        <taxon>Pseudomonadati</taxon>
        <taxon>Pseudomonadota</taxon>
        <taxon>Alphaproteobacteria</taxon>
        <taxon>Hyphomicrobiales</taxon>
        <taxon>Reyranellaceae</taxon>
        <taxon>Reyranella</taxon>
    </lineage>
</organism>
<proteinExistence type="predicted"/>
<feature type="signal peptide" evidence="1">
    <location>
        <begin position="1"/>
        <end position="21"/>
    </location>
</feature>
<keyword evidence="1" id="KW-0732">Signal</keyword>
<protein>
    <submittedName>
        <fullName evidence="2">Uncharacterized protein</fullName>
    </submittedName>
</protein>
<evidence type="ECO:0000256" key="1">
    <source>
        <dbReference type="SAM" id="SignalP"/>
    </source>
</evidence>
<accession>A0ABS6IJF8</accession>
<evidence type="ECO:0000313" key="2">
    <source>
        <dbReference type="EMBL" id="MBU8874739.1"/>
    </source>
</evidence>
<name>A0ABS6IJF8_9HYPH</name>
<dbReference type="EMBL" id="JAHOPB010000001">
    <property type="protein sequence ID" value="MBU8874739.1"/>
    <property type="molecule type" value="Genomic_DNA"/>
</dbReference>
<keyword evidence="3" id="KW-1185">Reference proteome</keyword>
<dbReference type="RefSeq" id="WP_216960771.1">
    <property type="nucleotide sequence ID" value="NZ_JAHOPB010000001.1"/>
</dbReference>
<reference evidence="2 3" key="1">
    <citation type="submission" date="2021-06" db="EMBL/GenBank/DDBJ databases">
        <authorList>
            <person name="Lee D.H."/>
        </authorList>
    </citation>
    <scope>NUCLEOTIDE SEQUENCE [LARGE SCALE GENOMIC DNA]</scope>
    <source>
        <strain evidence="2 3">MMS21-HV4-11</strain>
    </source>
</reference>
<evidence type="ECO:0000313" key="3">
    <source>
        <dbReference type="Proteomes" id="UP000727907"/>
    </source>
</evidence>
<sequence length="147" mass="15926">MKLAFPGGAALAILVALSAQAQTPDTPAAPPPSLSLDCHLLYRGMPMKEPTTYQVIGKELYGVSGPLRTRLSEEGTPVMLGKAKEADGTIIESFASHRLNGTTLERTVYWKKESGSMKQAFTETYDFRARTVTSSTDRADFCHADGK</sequence>
<dbReference type="Proteomes" id="UP000727907">
    <property type="component" value="Unassembled WGS sequence"/>
</dbReference>
<comment type="caution">
    <text evidence="2">The sequence shown here is derived from an EMBL/GenBank/DDBJ whole genome shotgun (WGS) entry which is preliminary data.</text>
</comment>
<feature type="chain" id="PRO_5047291286" evidence="1">
    <location>
        <begin position="22"/>
        <end position="147"/>
    </location>
</feature>
<gene>
    <name evidence="2" type="ORF">KQ910_13270</name>
</gene>